<dbReference type="PANTHER" id="PTHR28037">
    <property type="entry name" value="ALCOHOL O-ACETYLTRANSFERASE 1-RELATED"/>
    <property type="match status" value="1"/>
</dbReference>
<dbReference type="InterPro" id="IPR023213">
    <property type="entry name" value="CAT-like_dom_sf"/>
</dbReference>
<protein>
    <recommendedName>
        <fullName evidence="3">Diacylglycerol O-acyltransferase</fullName>
    </recommendedName>
</protein>
<accession>A0ABX2FHU4</accession>
<dbReference type="Gene3D" id="3.30.559.30">
    <property type="entry name" value="Nonribosomal peptide synthetase, condensation domain"/>
    <property type="match status" value="1"/>
</dbReference>
<keyword evidence="2" id="KW-1185">Reference proteome</keyword>
<dbReference type="InterPro" id="IPR052058">
    <property type="entry name" value="Alcohol_O-acetyltransferase"/>
</dbReference>
<dbReference type="RefSeq" id="WP_173142139.1">
    <property type="nucleotide sequence ID" value="NZ_CBCSGW010000025.1"/>
</dbReference>
<dbReference type="EMBL" id="JAAATY010000048">
    <property type="protein sequence ID" value="NRN70971.1"/>
    <property type="molecule type" value="Genomic_DNA"/>
</dbReference>
<reference evidence="1 2" key="1">
    <citation type="submission" date="2020-01" db="EMBL/GenBank/DDBJ databases">
        <title>Kibdelosporangium persica a novel Actinomycetes from a hot desert in Iran.</title>
        <authorList>
            <person name="Safaei N."/>
            <person name="Zaburannyi N."/>
            <person name="Mueller R."/>
            <person name="Wink J."/>
        </authorList>
    </citation>
    <scope>NUCLEOTIDE SEQUENCE [LARGE SCALE GENOMIC DNA]</scope>
    <source>
        <strain evidence="1 2">4NS15</strain>
    </source>
</reference>
<organism evidence="1 2">
    <name type="scientific">Kibdelosporangium persicum</name>
    <dbReference type="NCBI Taxonomy" id="2698649"/>
    <lineage>
        <taxon>Bacteria</taxon>
        <taxon>Bacillati</taxon>
        <taxon>Actinomycetota</taxon>
        <taxon>Actinomycetes</taxon>
        <taxon>Pseudonocardiales</taxon>
        <taxon>Pseudonocardiaceae</taxon>
        <taxon>Kibdelosporangium</taxon>
    </lineage>
</organism>
<dbReference type="Gene3D" id="3.30.559.10">
    <property type="entry name" value="Chloramphenicol acetyltransferase-like domain"/>
    <property type="match status" value="1"/>
</dbReference>
<evidence type="ECO:0008006" key="3">
    <source>
        <dbReference type="Google" id="ProtNLM"/>
    </source>
</evidence>
<dbReference type="PANTHER" id="PTHR28037:SF1">
    <property type="entry name" value="ALCOHOL O-ACETYLTRANSFERASE 1-RELATED"/>
    <property type="match status" value="1"/>
</dbReference>
<gene>
    <name evidence="1" type="ORF">GC106_82460</name>
</gene>
<proteinExistence type="predicted"/>
<sequence>MTTERLAGPIENVLIASHVAFAGGTQSVVGGELDRPVPVPAVLTGLREVCRLQPMLRARLAGATPEWRFVFDRSFDDVEVTVHDRAGRTIEELLATENDRYLDITTGPVWRALVLTEESEVVAVVATFAHAIVDGMSVLAFMRQLADGINGRTATRQPLPVRPPMEDMVPDHSAAGGGVEMSQPAGAWAFDEAAEPGRRRTVILVDYLDADDLTAVRALCRAAQVKMDAFFVAVVQQALATTIPDALLLPALCAFDVRGALEPPVSAEEIGVYMKDFPVFDPAWVSRELTLWERAASVSAQLSKRRAEGLSALTHYPVAQLCAEIQLAAEYPSTSFWHSFSVSNMGRQPGAAPQDGARFSSVHLNSTDRIGNVGIQVVVHEVDGALCLALSYADPLVPARRISAVREEILRILRSEAHNRATQAVATKGTV</sequence>
<name>A0ABX2FHU4_9PSEU</name>
<evidence type="ECO:0000313" key="1">
    <source>
        <dbReference type="EMBL" id="NRN70971.1"/>
    </source>
</evidence>
<comment type="caution">
    <text evidence="1">The sequence shown here is derived from an EMBL/GenBank/DDBJ whole genome shotgun (WGS) entry which is preliminary data.</text>
</comment>
<dbReference type="Proteomes" id="UP000763557">
    <property type="component" value="Unassembled WGS sequence"/>
</dbReference>
<dbReference type="SUPFAM" id="SSF52777">
    <property type="entry name" value="CoA-dependent acyltransferases"/>
    <property type="match status" value="2"/>
</dbReference>
<evidence type="ECO:0000313" key="2">
    <source>
        <dbReference type="Proteomes" id="UP000763557"/>
    </source>
</evidence>